<reference evidence="2 3" key="1">
    <citation type="submission" date="2017-09" db="EMBL/GenBank/DDBJ databases">
        <title>Depth-based differentiation of microbial function through sediment-hosted aquifers and enrichment of novel symbionts in the deep terrestrial subsurface.</title>
        <authorList>
            <person name="Probst A.J."/>
            <person name="Ladd B."/>
            <person name="Jarett J.K."/>
            <person name="Geller-Mcgrath D.E."/>
            <person name="Sieber C.M."/>
            <person name="Emerson J.B."/>
            <person name="Anantharaman K."/>
            <person name="Thomas B.C."/>
            <person name="Malmstrom R."/>
            <person name="Stieglmeier M."/>
            <person name="Klingl A."/>
            <person name="Woyke T."/>
            <person name="Ryan C.M."/>
            <person name="Banfield J.F."/>
        </authorList>
    </citation>
    <scope>NUCLEOTIDE SEQUENCE [LARGE SCALE GENOMIC DNA]</scope>
    <source>
        <strain evidence="2">CG11_big_fil_rev_8_21_14_0_20_40_15</strain>
    </source>
</reference>
<dbReference type="GO" id="GO:0006355">
    <property type="term" value="P:regulation of DNA-templated transcription"/>
    <property type="evidence" value="ECO:0007669"/>
    <property type="project" value="InterPro"/>
</dbReference>
<evidence type="ECO:0000313" key="3">
    <source>
        <dbReference type="Proteomes" id="UP000229317"/>
    </source>
</evidence>
<keyword evidence="2" id="KW-0238">DNA-binding</keyword>
<dbReference type="Pfam" id="PF00376">
    <property type="entry name" value="MerR"/>
    <property type="match status" value="1"/>
</dbReference>
<dbReference type="PROSITE" id="PS50937">
    <property type="entry name" value="HTH_MERR_2"/>
    <property type="match status" value="1"/>
</dbReference>
<dbReference type="EMBL" id="PCVO01000001">
    <property type="protein sequence ID" value="PIQ75661.1"/>
    <property type="molecule type" value="Genomic_DNA"/>
</dbReference>
<dbReference type="Gene3D" id="1.10.1660.10">
    <property type="match status" value="1"/>
</dbReference>
<dbReference type="SUPFAM" id="SSF46955">
    <property type="entry name" value="Putative DNA-binding domain"/>
    <property type="match status" value="1"/>
</dbReference>
<comment type="caution">
    <text evidence="2">The sequence shown here is derived from an EMBL/GenBank/DDBJ whole genome shotgun (WGS) entry which is preliminary data.</text>
</comment>
<dbReference type="AlphaFoldDB" id="A0A2H0KU22"/>
<sequence>MTYITIKKAAKLLHVTPLTLRNWDKAGKLKPYRHPLNKYRLYRLDQIELFFRQLDLSKAKQAKRKIDVF</sequence>
<name>A0A2H0KU22_9BACT</name>
<proteinExistence type="predicted"/>
<protein>
    <submittedName>
        <fullName evidence="2">MerR family DNA-binding transcriptional regulator</fullName>
    </submittedName>
</protein>
<dbReference type="GO" id="GO:0003677">
    <property type="term" value="F:DNA binding"/>
    <property type="evidence" value="ECO:0007669"/>
    <property type="project" value="UniProtKB-KW"/>
</dbReference>
<organism evidence="2 3">
    <name type="scientific">Candidatus Portnoybacteria bacterium CG11_big_fil_rev_8_21_14_0_20_40_15</name>
    <dbReference type="NCBI Taxonomy" id="1974817"/>
    <lineage>
        <taxon>Bacteria</taxon>
        <taxon>Candidatus Portnoyibacteriota</taxon>
    </lineage>
</organism>
<dbReference type="InterPro" id="IPR009061">
    <property type="entry name" value="DNA-bd_dom_put_sf"/>
</dbReference>
<dbReference type="InterPro" id="IPR000551">
    <property type="entry name" value="MerR-type_HTH_dom"/>
</dbReference>
<gene>
    <name evidence="2" type="ORF">COV84_00190</name>
</gene>
<dbReference type="Proteomes" id="UP000229317">
    <property type="component" value="Unassembled WGS sequence"/>
</dbReference>
<feature type="domain" description="HTH merR-type" evidence="1">
    <location>
        <begin position="3"/>
        <end position="48"/>
    </location>
</feature>
<evidence type="ECO:0000259" key="1">
    <source>
        <dbReference type="PROSITE" id="PS50937"/>
    </source>
</evidence>
<evidence type="ECO:0000313" key="2">
    <source>
        <dbReference type="EMBL" id="PIQ75661.1"/>
    </source>
</evidence>
<accession>A0A2H0KU22</accession>